<dbReference type="AlphaFoldDB" id="M4D6C2"/>
<organism evidence="1 2">
    <name type="scientific">Brassica campestris</name>
    <name type="common">Field mustard</name>
    <dbReference type="NCBI Taxonomy" id="3711"/>
    <lineage>
        <taxon>Eukaryota</taxon>
        <taxon>Viridiplantae</taxon>
        <taxon>Streptophyta</taxon>
        <taxon>Embryophyta</taxon>
        <taxon>Tracheophyta</taxon>
        <taxon>Spermatophyta</taxon>
        <taxon>Magnoliopsida</taxon>
        <taxon>eudicotyledons</taxon>
        <taxon>Gunneridae</taxon>
        <taxon>Pentapetalae</taxon>
        <taxon>rosids</taxon>
        <taxon>malvids</taxon>
        <taxon>Brassicales</taxon>
        <taxon>Brassicaceae</taxon>
        <taxon>Brassiceae</taxon>
        <taxon>Brassica</taxon>
    </lineage>
</organism>
<dbReference type="Proteomes" id="UP000011750">
    <property type="component" value="Chromosome A07"/>
</dbReference>
<name>M4D6C2_BRACM</name>
<dbReference type="PANTHER" id="PTHR31645">
    <property type="entry name" value="OLIGOPEPTIDE TRANSPORTER YGL114W-RELATED"/>
    <property type="match status" value="1"/>
</dbReference>
<keyword evidence="2" id="KW-1185">Reference proteome</keyword>
<evidence type="ECO:0000313" key="2">
    <source>
        <dbReference type="Proteomes" id="UP000011750"/>
    </source>
</evidence>
<dbReference type="Gramene" id="Bra012031.1">
    <property type="protein sequence ID" value="Bra012031.1-P"/>
    <property type="gene ID" value="Bra012031"/>
</dbReference>
<dbReference type="EnsemblPlants" id="Bra012031.1">
    <property type="protein sequence ID" value="Bra012031.1-P"/>
    <property type="gene ID" value="Bra012031"/>
</dbReference>
<reference evidence="1" key="3">
    <citation type="submission" date="2023-03" db="UniProtKB">
        <authorList>
            <consortium name="EnsemblPlants"/>
        </authorList>
    </citation>
    <scope>IDENTIFICATION</scope>
    <source>
        <strain evidence="1">cv. Chiifu-401-42</strain>
    </source>
</reference>
<reference evidence="1 2" key="2">
    <citation type="journal article" date="2018" name="Hortic Res">
        <title>Improved Brassica rapa reference genome by single-molecule sequencing and chromosome conformation capture technologies.</title>
        <authorList>
            <person name="Zhang L."/>
            <person name="Cai X."/>
            <person name="Wu J."/>
            <person name="Liu M."/>
            <person name="Grob S."/>
            <person name="Cheng F."/>
            <person name="Liang J."/>
            <person name="Cai C."/>
            <person name="Liu Z."/>
            <person name="Liu B."/>
            <person name="Wang F."/>
            <person name="Li S."/>
            <person name="Liu F."/>
            <person name="Li X."/>
            <person name="Cheng L."/>
            <person name="Yang W."/>
            <person name="Li M.H."/>
            <person name="Grossniklaus U."/>
            <person name="Zheng H."/>
            <person name="Wang X."/>
        </authorList>
    </citation>
    <scope>NUCLEOTIDE SEQUENCE [LARGE SCALE GENOMIC DNA]</scope>
    <source>
        <strain evidence="1 2">cv. Chiifu-401-42</strain>
    </source>
</reference>
<sequence length="99" mass="10942">MAMKPNEKSHVSSASDEKVFITVSMILGNGVYKFCKCRTRFFLKDRIPSRVAGGGNVLIAAVPHMCSQLRWYYVLVIDVYTSVLAFGNAYGAGQCQQSI</sequence>
<dbReference type="GO" id="GO:0035673">
    <property type="term" value="F:oligopeptide transmembrane transporter activity"/>
    <property type="evidence" value="ECO:0007669"/>
    <property type="project" value="InterPro"/>
</dbReference>
<dbReference type="InterPro" id="IPR045035">
    <property type="entry name" value="YSL-like"/>
</dbReference>
<protein>
    <submittedName>
        <fullName evidence="1">Uncharacterized protein</fullName>
    </submittedName>
</protein>
<dbReference type="STRING" id="51351.M4D6C2"/>
<dbReference type="InParanoid" id="M4D6C2"/>
<accession>M4D6C2</accession>
<reference evidence="1 2" key="1">
    <citation type="journal article" date="2011" name="Nat. Genet.">
        <title>The genome of the mesopolyploid crop species Brassica rapa.</title>
        <authorList>
            <consortium name="Brassica rapa Genome Sequencing Project Consortium"/>
            <person name="Wang X."/>
            <person name="Wang H."/>
            <person name="Wang J."/>
            <person name="Sun R."/>
            <person name="Wu J."/>
            <person name="Liu S."/>
            <person name="Bai Y."/>
            <person name="Mun J.H."/>
            <person name="Bancroft I."/>
            <person name="Cheng F."/>
            <person name="Huang S."/>
            <person name="Li X."/>
            <person name="Hua W."/>
            <person name="Wang J."/>
            <person name="Wang X."/>
            <person name="Freeling M."/>
            <person name="Pires J.C."/>
            <person name="Paterson A.H."/>
            <person name="Chalhoub B."/>
            <person name="Wang B."/>
            <person name="Hayward A."/>
            <person name="Sharpe A.G."/>
            <person name="Park B.S."/>
            <person name="Weisshaar B."/>
            <person name="Liu B."/>
            <person name="Li B."/>
            <person name="Liu B."/>
            <person name="Tong C."/>
            <person name="Song C."/>
            <person name="Duran C."/>
            <person name="Peng C."/>
            <person name="Geng C."/>
            <person name="Koh C."/>
            <person name="Lin C."/>
            <person name="Edwards D."/>
            <person name="Mu D."/>
            <person name="Shen D."/>
            <person name="Soumpourou E."/>
            <person name="Li F."/>
            <person name="Fraser F."/>
            <person name="Conant G."/>
            <person name="Lassalle G."/>
            <person name="King G.J."/>
            <person name="Bonnema G."/>
            <person name="Tang H."/>
            <person name="Wang H."/>
            <person name="Belcram H."/>
            <person name="Zhou H."/>
            <person name="Hirakawa H."/>
            <person name="Abe H."/>
            <person name="Guo H."/>
            <person name="Wang H."/>
            <person name="Jin H."/>
            <person name="Parkin I.A."/>
            <person name="Batley J."/>
            <person name="Kim J.S."/>
            <person name="Just J."/>
            <person name="Li J."/>
            <person name="Xu J."/>
            <person name="Deng J."/>
            <person name="Kim J.A."/>
            <person name="Li J."/>
            <person name="Yu J."/>
            <person name="Meng J."/>
            <person name="Wang J."/>
            <person name="Min J."/>
            <person name="Poulain J."/>
            <person name="Wang J."/>
            <person name="Hatakeyama K."/>
            <person name="Wu K."/>
            <person name="Wang L."/>
            <person name="Fang L."/>
            <person name="Trick M."/>
            <person name="Links M.G."/>
            <person name="Zhao M."/>
            <person name="Jin M."/>
            <person name="Ramchiary N."/>
            <person name="Drou N."/>
            <person name="Berkman P.J."/>
            <person name="Cai Q."/>
            <person name="Huang Q."/>
            <person name="Li R."/>
            <person name="Tabata S."/>
            <person name="Cheng S."/>
            <person name="Zhang S."/>
            <person name="Zhang S."/>
            <person name="Huang S."/>
            <person name="Sato S."/>
            <person name="Sun S."/>
            <person name="Kwon S.J."/>
            <person name="Choi S.R."/>
            <person name="Lee T.H."/>
            <person name="Fan W."/>
            <person name="Zhao X."/>
            <person name="Tan X."/>
            <person name="Xu X."/>
            <person name="Wang Y."/>
            <person name="Qiu Y."/>
            <person name="Yin Y."/>
            <person name="Li Y."/>
            <person name="Du Y."/>
            <person name="Liao Y."/>
            <person name="Lim Y."/>
            <person name="Narusaka Y."/>
            <person name="Wang Y."/>
            <person name="Wang Z."/>
            <person name="Li Z."/>
            <person name="Wang Z."/>
            <person name="Xiong Z."/>
            <person name="Zhang Z."/>
        </authorList>
    </citation>
    <scope>NUCLEOTIDE SEQUENCE [LARGE SCALE GENOMIC DNA]</scope>
    <source>
        <strain evidence="1 2">cv. Chiifu-401-42</strain>
    </source>
</reference>
<dbReference type="HOGENOM" id="CLU_2323744_0_0_1"/>
<dbReference type="PANTHER" id="PTHR31645:SF76">
    <property type="entry name" value="METAL-NICOTIANAMINE TRANSPORTER YSL8-RELATED"/>
    <property type="match status" value="1"/>
</dbReference>
<proteinExistence type="predicted"/>
<evidence type="ECO:0000313" key="1">
    <source>
        <dbReference type="EnsemblPlants" id="Bra012031.1-P"/>
    </source>
</evidence>